<dbReference type="EMBL" id="AGCI01000019">
    <property type="protein sequence ID" value="EHM45254.1"/>
    <property type="molecule type" value="Genomic_DNA"/>
</dbReference>
<organism evidence="1 2">
    <name type="scientific">Hafnia alvei ATCC 51873</name>
    <dbReference type="NCBI Taxonomy" id="1002364"/>
    <lineage>
        <taxon>Bacteria</taxon>
        <taxon>Pseudomonadati</taxon>
        <taxon>Pseudomonadota</taxon>
        <taxon>Gammaproteobacteria</taxon>
        <taxon>Enterobacterales</taxon>
        <taxon>Hafniaceae</taxon>
        <taxon>Hafnia</taxon>
    </lineage>
</organism>
<evidence type="ECO:0000313" key="1">
    <source>
        <dbReference type="EMBL" id="EHM45254.1"/>
    </source>
</evidence>
<dbReference type="Proteomes" id="UP000005959">
    <property type="component" value="Unassembled WGS sequence"/>
</dbReference>
<dbReference type="HOGENOM" id="CLU_155144_1_0_6"/>
<dbReference type="PATRIC" id="fig|1002364.3.peg.1096"/>
<reference evidence="1 2" key="1">
    <citation type="submission" date="2011-08" db="EMBL/GenBank/DDBJ databases">
        <authorList>
            <person name="Weinstock G."/>
            <person name="Sodergren E."/>
            <person name="Clifton S."/>
            <person name="Fulton L."/>
            <person name="Fulton B."/>
            <person name="Courtney L."/>
            <person name="Fronick C."/>
            <person name="Harrison M."/>
            <person name="Strong C."/>
            <person name="Farmer C."/>
            <person name="Delahaunty K."/>
            <person name="Markovic C."/>
            <person name="Hall O."/>
            <person name="Minx P."/>
            <person name="Tomlinson C."/>
            <person name="Mitreva M."/>
            <person name="Hou S."/>
            <person name="Chen J."/>
            <person name="Wollam A."/>
            <person name="Pepin K.H."/>
            <person name="Johnson M."/>
            <person name="Bhonagiri V."/>
            <person name="Zhang X."/>
            <person name="Suruliraj S."/>
            <person name="Warren W."/>
            <person name="Chinwalla A."/>
            <person name="Mardis E.R."/>
            <person name="Wilson R.K."/>
        </authorList>
    </citation>
    <scope>NUCLEOTIDE SEQUENCE [LARGE SCALE GENOMIC DNA]</scope>
    <source>
        <strain evidence="1 2">ATCC 51873</strain>
    </source>
</reference>
<evidence type="ECO:0000313" key="2">
    <source>
        <dbReference type="Proteomes" id="UP000005959"/>
    </source>
</evidence>
<sequence>MPIEQILYDKKGNEMSFKHELGQVVQVTISGEEGHIKARAEYTNMCSQYLIHYLAADGRAVDAWFEEGELSPAKLD</sequence>
<proteinExistence type="predicted"/>
<dbReference type="AlphaFoldDB" id="G9Y3R0"/>
<name>G9Y3R0_HAFAL</name>
<accession>G9Y3R0</accession>
<protein>
    <submittedName>
        <fullName evidence="1">Uncharacterized protein</fullName>
    </submittedName>
</protein>
<comment type="caution">
    <text evidence="1">The sequence shown here is derived from an EMBL/GenBank/DDBJ whole genome shotgun (WGS) entry which is preliminary data.</text>
</comment>
<gene>
    <name evidence="1" type="ORF">HMPREF0454_01190</name>
</gene>